<dbReference type="AlphaFoldDB" id="A0A392UCR6"/>
<evidence type="ECO:0000313" key="1">
    <source>
        <dbReference type="EMBL" id="MCI71313.1"/>
    </source>
</evidence>
<comment type="caution">
    <text evidence="1">The sequence shown here is derived from an EMBL/GenBank/DDBJ whole genome shotgun (WGS) entry which is preliminary data.</text>
</comment>
<dbReference type="Gene3D" id="3.30.420.10">
    <property type="entry name" value="Ribonuclease H-like superfamily/Ribonuclease H"/>
    <property type="match status" value="1"/>
</dbReference>
<dbReference type="GO" id="GO:0003676">
    <property type="term" value="F:nucleic acid binding"/>
    <property type="evidence" value="ECO:0007669"/>
    <property type="project" value="InterPro"/>
</dbReference>
<dbReference type="EMBL" id="LXQA010793814">
    <property type="protein sequence ID" value="MCI71313.1"/>
    <property type="molecule type" value="Genomic_DNA"/>
</dbReference>
<dbReference type="Proteomes" id="UP000265520">
    <property type="component" value="Unassembled WGS sequence"/>
</dbReference>
<keyword evidence="2" id="KW-1185">Reference proteome</keyword>
<sequence>MEMAHSKNWHYLWSESDSLNALHAFDDMKVVPWDLRIRWLNCLHLGLTLKWSHIFREGNVCADKLANLGHAYT</sequence>
<evidence type="ECO:0000313" key="2">
    <source>
        <dbReference type="Proteomes" id="UP000265520"/>
    </source>
</evidence>
<name>A0A392UCR6_9FABA</name>
<reference evidence="1 2" key="1">
    <citation type="journal article" date="2018" name="Front. Plant Sci.">
        <title>Red Clover (Trifolium pratense) and Zigzag Clover (T. medium) - A Picture of Genomic Similarities and Differences.</title>
        <authorList>
            <person name="Dluhosova J."/>
            <person name="Istvanek J."/>
            <person name="Nedelnik J."/>
            <person name="Repkova J."/>
        </authorList>
    </citation>
    <scope>NUCLEOTIDE SEQUENCE [LARGE SCALE GENOMIC DNA]</scope>
    <source>
        <strain evidence="2">cv. 10/8</strain>
        <tissue evidence="1">Leaf</tissue>
    </source>
</reference>
<feature type="non-terminal residue" evidence="1">
    <location>
        <position position="73"/>
    </location>
</feature>
<dbReference type="InterPro" id="IPR012337">
    <property type="entry name" value="RNaseH-like_sf"/>
</dbReference>
<organism evidence="1 2">
    <name type="scientific">Trifolium medium</name>
    <dbReference type="NCBI Taxonomy" id="97028"/>
    <lineage>
        <taxon>Eukaryota</taxon>
        <taxon>Viridiplantae</taxon>
        <taxon>Streptophyta</taxon>
        <taxon>Embryophyta</taxon>
        <taxon>Tracheophyta</taxon>
        <taxon>Spermatophyta</taxon>
        <taxon>Magnoliopsida</taxon>
        <taxon>eudicotyledons</taxon>
        <taxon>Gunneridae</taxon>
        <taxon>Pentapetalae</taxon>
        <taxon>rosids</taxon>
        <taxon>fabids</taxon>
        <taxon>Fabales</taxon>
        <taxon>Fabaceae</taxon>
        <taxon>Papilionoideae</taxon>
        <taxon>50 kb inversion clade</taxon>
        <taxon>NPAAA clade</taxon>
        <taxon>Hologalegina</taxon>
        <taxon>IRL clade</taxon>
        <taxon>Trifolieae</taxon>
        <taxon>Trifolium</taxon>
    </lineage>
</organism>
<proteinExistence type="predicted"/>
<protein>
    <submittedName>
        <fullName evidence="1">Ribonuclease H protein</fullName>
    </submittedName>
</protein>
<accession>A0A392UCR6</accession>
<dbReference type="InterPro" id="IPR036397">
    <property type="entry name" value="RNaseH_sf"/>
</dbReference>
<dbReference type="SUPFAM" id="SSF53098">
    <property type="entry name" value="Ribonuclease H-like"/>
    <property type="match status" value="1"/>
</dbReference>